<dbReference type="GO" id="GO:0006397">
    <property type="term" value="P:mRNA processing"/>
    <property type="evidence" value="ECO:0007669"/>
    <property type="project" value="UniProtKB-KW"/>
</dbReference>
<feature type="region of interest" description="Disordered" evidence="3">
    <location>
        <begin position="25"/>
        <end position="52"/>
    </location>
</feature>
<keyword evidence="1" id="KW-0507">mRNA processing</keyword>
<dbReference type="AlphaFoldDB" id="A0A8H7FC95"/>
<evidence type="ECO:0000256" key="2">
    <source>
        <dbReference type="PROSITE-ProRule" id="PRU00047"/>
    </source>
</evidence>
<dbReference type="SUPFAM" id="SSF57756">
    <property type="entry name" value="Retrovirus zinc finger-like domains"/>
    <property type="match status" value="1"/>
</dbReference>
<sequence length="315" mass="35887">MANPQEIINQLNAQHTLIAQLQQQLAQLQNNPQPGPPGPQGPPGDDGETPIVQVAPPQIDVAKPKIFSGDGKELSGFITACKIYLSLKMAGRRSGRVMEGKYYGDDRERRRRSPVRHGGAFDSLRNNFGDADEESTAVGKLRLIEQGSKSVEEHVQEFKRIARDSGYEGRALIEEFKRSLSGRIRKALMESENPPTTIRSWYDRSMKLDRQWRQAKAEEDYYRRGQAKPQLRTHTPNNTFVRPQPQRRDPNAMDVDTAAGPSRGPIKCYKCGKLGHMAKNCWSKAPARDVRTLDVDEQRDYWKRMFEEEQKNLKE</sequence>
<evidence type="ECO:0000313" key="6">
    <source>
        <dbReference type="Proteomes" id="UP000629468"/>
    </source>
</evidence>
<evidence type="ECO:0000259" key="4">
    <source>
        <dbReference type="PROSITE" id="PS50158"/>
    </source>
</evidence>
<dbReference type="InterPro" id="IPR001878">
    <property type="entry name" value="Znf_CCHC"/>
</dbReference>
<feature type="region of interest" description="Disordered" evidence="3">
    <location>
        <begin position="107"/>
        <end position="129"/>
    </location>
</feature>
<dbReference type="PANTHER" id="PTHR15503">
    <property type="entry name" value="LDOC1 RELATED"/>
    <property type="match status" value="1"/>
</dbReference>
<accession>A0A8H7FC95</accession>
<comment type="caution">
    <text evidence="5">The sequence shown here is derived from an EMBL/GenBank/DDBJ whole genome shotgun (WGS) entry which is preliminary data.</text>
</comment>
<name>A0A8H7FC95_AGABI</name>
<gene>
    <name evidence="5" type="ORF">Agabi119p4_1279</name>
</gene>
<dbReference type="Proteomes" id="UP000629468">
    <property type="component" value="Unassembled WGS sequence"/>
</dbReference>
<evidence type="ECO:0000256" key="1">
    <source>
        <dbReference type="ARBA" id="ARBA00022664"/>
    </source>
</evidence>
<feature type="compositionally biased region" description="Pro residues" evidence="3">
    <location>
        <begin position="33"/>
        <end position="42"/>
    </location>
</feature>
<keyword evidence="2" id="KW-0862">Zinc</keyword>
<dbReference type="SMART" id="SM00343">
    <property type="entry name" value="ZnF_C2HC"/>
    <property type="match status" value="1"/>
</dbReference>
<dbReference type="Gene3D" id="4.10.60.10">
    <property type="entry name" value="Zinc finger, CCHC-type"/>
    <property type="match status" value="1"/>
</dbReference>
<protein>
    <submittedName>
        <fullName evidence="5">Transcriptional regulator family: Zinc finger, CCHC-type</fullName>
    </submittedName>
</protein>
<keyword evidence="2" id="KW-0479">Metal-binding</keyword>
<feature type="domain" description="CCHC-type" evidence="4">
    <location>
        <begin position="267"/>
        <end position="281"/>
    </location>
</feature>
<dbReference type="PROSITE" id="PS50158">
    <property type="entry name" value="ZF_CCHC"/>
    <property type="match status" value="1"/>
</dbReference>
<organism evidence="5 6">
    <name type="scientific">Agaricus bisporus var. burnettii</name>
    <dbReference type="NCBI Taxonomy" id="192524"/>
    <lineage>
        <taxon>Eukaryota</taxon>
        <taxon>Fungi</taxon>
        <taxon>Dikarya</taxon>
        <taxon>Basidiomycota</taxon>
        <taxon>Agaricomycotina</taxon>
        <taxon>Agaricomycetes</taxon>
        <taxon>Agaricomycetidae</taxon>
        <taxon>Agaricales</taxon>
        <taxon>Agaricineae</taxon>
        <taxon>Agaricaceae</taxon>
        <taxon>Agaricus</taxon>
    </lineage>
</organism>
<proteinExistence type="predicted"/>
<keyword evidence="2" id="KW-0863">Zinc-finger</keyword>
<feature type="compositionally biased region" description="Polar residues" evidence="3">
    <location>
        <begin position="232"/>
        <end position="241"/>
    </location>
</feature>
<dbReference type="Pfam" id="PF00098">
    <property type="entry name" value="zf-CCHC"/>
    <property type="match status" value="1"/>
</dbReference>
<evidence type="ECO:0000256" key="3">
    <source>
        <dbReference type="SAM" id="MobiDB-lite"/>
    </source>
</evidence>
<dbReference type="GO" id="GO:0003676">
    <property type="term" value="F:nucleic acid binding"/>
    <property type="evidence" value="ECO:0007669"/>
    <property type="project" value="InterPro"/>
</dbReference>
<dbReference type="GO" id="GO:0008270">
    <property type="term" value="F:zinc ion binding"/>
    <property type="evidence" value="ECO:0007669"/>
    <property type="project" value="UniProtKB-KW"/>
</dbReference>
<dbReference type="InterPro" id="IPR036875">
    <property type="entry name" value="Znf_CCHC_sf"/>
</dbReference>
<feature type="region of interest" description="Disordered" evidence="3">
    <location>
        <begin position="230"/>
        <end position="259"/>
    </location>
</feature>
<dbReference type="EMBL" id="JABXXO010000001">
    <property type="protein sequence ID" value="KAF7785114.1"/>
    <property type="molecule type" value="Genomic_DNA"/>
</dbReference>
<dbReference type="InterPro" id="IPR032567">
    <property type="entry name" value="RTL1-rel"/>
</dbReference>
<reference evidence="5 6" key="1">
    <citation type="journal article" name="Sci. Rep.">
        <title>Telomere-to-telomere assembled and centromere annotated genomes of the two main subspecies of the button mushroom Agaricus bisporus reveal especially polymorphic chromosome ends.</title>
        <authorList>
            <person name="Sonnenberg A.S.M."/>
            <person name="Sedaghat-Telgerd N."/>
            <person name="Lavrijssen B."/>
            <person name="Ohm R.A."/>
            <person name="Hendrickx P.M."/>
            <person name="Scholtmeijer K."/>
            <person name="Baars J.J.P."/>
            <person name="van Peer A."/>
        </authorList>
    </citation>
    <scope>NUCLEOTIDE SEQUENCE [LARGE SCALE GENOMIC DNA]</scope>
    <source>
        <strain evidence="5 6">H119_p4</strain>
    </source>
</reference>
<dbReference type="PANTHER" id="PTHR15503:SF22">
    <property type="entry name" value="TRANSPOSON TY3-I GAG POLYPROTEIN"/>
    <property type="match status" value="1"/>
</dbReference>
<evidence type="ECO:0000313" key="5">
    <source>
        <dbReference type="EMBL" id="KAF7785114.1"/>
    </source>
</evidence>